<dbReference type="InterPro" id="IPR011990">
    <property type="entry name" value="TPR-like_helical_dom_sf"/>
</dbReference>
<sequence>MKNAISCPFILWLGAAFVALVLVVTLRPVAAAPLSDRFQIALNDADIQKAKQLADRYLKKQGNQTPDPGGTGDAAAGGGDGEGTDGSSDSSGGNAGEGGDSGTPPDKPADTTPTSGSSSPAEPGDSLDGPAGGDASTPAKKKIDPADLMYAQAHMKLAKRAFTAKNLEKAKAELALIFERVSDFAEARFMRAVIAAKEKEFVEAWRHIEIAQKAAPDNPKIKEFVDRLQKAFPKPDTLPDAAPAARPAPTFAAAMVAHGLEKLFAEKAVSGRLSSVAATDFVEEAGTVKAVLILETSGGLDPVATKAAVGAVMAATVGEPKTASEGKTLEFPIDITGLPRQNPSPKPVPETLSDFLKGVSEETDVAIQDSSESDPDANKQQAGTYTVAAAGIKNLVDFLDKVGPHAIEFSIPRFYATTFGGKSIWKGELKIVFQLP</sequence>
<feature type="region of interest" description="Disordered" evidence="1">
    <location>
        <begin position="60"/>
        <end position="141"/>
    </location>
</feature>
<reference evidence="2 3" key="1">
    <citation type="submission" date="2018-05" db="EMBL/GenBank/DDBJ databases">
        <title>A metagenomic window into the 2 km-deep terrestrial subsurface aquifer revealed taxonomically and functionally diverse microbial community comprising novel uncultured bacterial lineages.</title>
        <authorList>
            <person name="Kadnikov V.V."/>
            <person name="Mardanov A.V."/>
            <person name="Beletsky A.V."/>
            <person name="Banks D."/>
            <person name="Pimenov N.V."/>
            <person name="Frank Y.A."/>
            <person name="Karnachuk O.V."/>
            <person name="Ravin N.V."/>
        </authorList>
    </citation>
    <scope>NUCLEOTIDE SEQUENCE [LARGE SCALE GENOMIC DNA]</scope>
    <source>
        <strain evidence="2">BY5</strain>
    </source>
</reference>
<proteinExistence type="predicted"/>
<organism evidence="2 3">
    <name type="scientific">Candidatus Ozemobacter sibiricus</name>
    <dbReference type="NCBI Taxonomy" id="2268124"/>
    <lineage>
        <taxon>Bacteria</taxon>
        <taxon>Candidatus Ozemobacteria</taxon>
        <taxon>Candidatus Ozemobacterales</taxon>
        <taxon>Candidatus Ozemobacteraceae</taxon>
        <taxon>Candidatus Ozemobacter</taxon>
    </lineage>
</organism>
<dbReference type="SUPFAM" id="SSF48452">
    <property type="entry name" value="TPR-like"/>
    <property type="match status" value="1"/>
</dbReference>
<dbReference type="Gene3D" id="1.25.40.10">
    <property type="entry name" value="Tetratricopeptide repeat domain"/>
    <property type="match status" value="1"/>
</dbReference>
<evidence type="ECO:0000313" key="2">
    <source>
        <dbReference type="EMBL" id="RCK80063.1"/>
    </source>
</evidence>
<gene>
    <name evidence="2" type="ORF">OZSIB_3567</name>
</gene>
<accession>A0A367ZPM9</accession>
<feature type="compositionally biased region" description="Gly residues" evidence="1">
    <location>
        <begin position="69"/>
        <end position="81"/>
    </location>
</feature>
<comment type="caution">
    <text evidence="2">The sequence shown here is derived from an EMBL/GenBank/DDBJ whole genome shotgun (WGS) entry which is preliminary data.</text>
</comment>
<evidence type="ECO:0000256" key="1">
    <source>
        <dbReference type="SAM" id="MobiDB-lite"/>
    </source>
</evidence>
<name>A0A367ZPM9_9BACT</name>
<dbReference type="EMBL" id="QOQW01000008">
    <property type="protein sequence ID" value="RCK80063.1"/>
    <property type="molecule type" value="Genomic_DNA"/>
</dbReference>
<dbReference type="Proteomes" id="UP000252355">
    <property type="component" value="Unassembled WGS sequence"/>
</dbReference>
<protein>
    <submittedName>
        <fullName evidence="2">Uncharacterized protein</fullName>
    </submittedName>
</protein>
<dbReference type="AlphaFoldDB" id="A0A367ZPM9"/>
<evidence type="ECO:0000313" key="3">
    <source>
        <dbReference type="Proteomes" id="UP000252355"/>
    </source>
</evidence>